<dbReference type="AlphaFoldDB" id="A0A1F7V8C0"/>
<name>A0A1F7V8C0_9BACT</name>
<accession>A0A1F7V8C0</accession>
<dbReference type="GO" id="GO:0004175">
    <property type="term" value="F:endopeptidase activity"/>
    <property type="evidence" value="ECO:0007669"/>
    <property type="project" value="UniProtKB-ARBA"/>
</dbReference>
<protein>
    <recommendedName>
        <fullName evidence="2">CAAX prenyl protease 2/Lysostaphin resistance protein A-like domain-containing protein</fullName>
    </recommendedName>
</protein>
<dbReference type="EMBL" id="MGEQ01000010">
    <property type="protein sequence ID" value="OGL86318.1"/>
    <property type="molecule type" value="Genomic_DNA"/>
</dbReference>
<reference evidence="3 4" key="1">
    <citation type="journal article" date="2016" name="Nat. Commun.">
        <title>Thousands of microbial genomes shed light on interconnected biogeochemical processes in an aquifer system.</title>
        <authorList>
            <person name="Anantharaman K."/>
            <person name="Brown C.T."/>
            <person name="Hug L.A."/>
            <person name="Sharon I."/>
            <person name="Castelle C.J."/>
            <person name="Probst A.J."/>
            <person name="Thomas B.C."/>
            <person name="Singh A."/>
            <person name="Wilkins M.J."/>
            <person name="Karaoz U."/>
            <person name="Brodie E.L."/>
            <person name="Williams K.H."/>
            <person name="Hubbard S.S."/>
            <person name="Banfield J.F."/>
        </authorList>
    </citation>
    <scope>NUCLEOTIDE SEQUENCE [LARGE SCALE GENOMIC DNA]</scope>
</reference>
<organism evidence="3 4">
    <name type="scientific">Candidatus Uhrbacteria bacterium RIFCSPLOWO2_02_FULL_48_18</name>
    <dbReference type="NCBI Taxonomy" id="1802408"/>
    <lineage>
        <taxon>Bacteria</taxon>
        <taxon>Candidatus Uhriibacteriota</taxon>
    </lineage>
</organism>
<dbReference type="Proteomes" id="UP000176593">
    <property type="component" value="Unassembled WGS sequence"/>
</dbReference>
<comment type="caution">
    <text evidence="3">The sequence shown here is derived from an EMBL/GenBank/DDBJ whole genome shotgun (WGS) entry which is preliminary data.</text>
</comment>
<sequence>MGVSDRVWIAPTGRATTLLGIIPFVFLIVAIDFPLVLACHCGTRAILGKTQSHSLRSFFESTSDGHHFRLLFGVVFVEELFFRWFLLGQGSKLSLFSGNAFYVLLIASNLFFAYVHLANYKDLAERQWARVLPQFMSGLLLSFVFVRYGLVASVFAHFAMNSVLFSLHKIQNTSVIDFVRIVVHFVYAFAALHVMDKPISDTLVWFSAEPTFALPGWLLGDYVAFGIFFGSTLSLLADVLLYDKNLPKQFEKTPSIPAFMIVISILVCLMLGLQYGLYWLLHRFISDFVLCILTAAVFMSMLTKNASLSAAQRTFWVGIPSCFVSFCIYQALGFKLAFCYIMICVLITIPQIFLEFMDD</sequence>
<feature type="transmembrane region" description="Helical" evidence="1">
    <location>
        <begin position="99"/>
        <end position="117"/>
    </location>
</feature>
<evidence type="ECO:0000313" key="3">
    <source>
        <dbReference type="EMBL" id="OGL86318.1"/>
    </source>
</evidence>
<keyword evidence="1" id="KW-0472">Membrane</keyword>
<keyword evidence="1" id="KW-1133">Transmembrane helix</keyword>
<feature type="domain" description="CAAX prenyl protease 2/Lysostaphin resistance protein A-like" evidence="2">
    <location>
        <begin position="69"/>
        <end position="162"/>
    </location>
</feature>
<feature type="transmembrane region" description="Helical" evidence="1">
    <location>
        <begin position="254"/>
        <end position="278"/>
    </location>
</feature>
<keyword evidence="1" id="KW-0812">Transmembrane</keyword>
<evidence type="ECO:0000313" key="4">
    <source>
        <dbReference type="Proteomes" id="UP000176593"/>
    </source>
</evidence>
<evidence type="ECO:0000259" key="2">
    <source>
        <dbReference type="Pfam" id="PF02517"/>
    </source>
</evidence>
<proteinExistence type="predicted"/>
<feature type="transmembrane region" description="Helical" evidence="1">
    <location>
        <begin position="284"/>
        <end position="302"/>
    </location>
</feature>
<gene>
    <name evidence="3" type="ORF">A3I41_02035</name>
</gene>
<feature type="transmembrane region" description="Helical" evidence="1">
    <location>
        <begin position="20"/>
        <end position="47"/>
    </location>
</feature>
<feature type="transmembrane region" description="Helical" evidence="1">
    <location>
        <begin position="222"/>
        <end position="242"/>
    </location>
</feature>
<evidence type="ECO:0000256" key="1">
    <source>
        <dbReference type="SAM" id="Phobius"/>
    </source>
</evidence>
<feature type="transmembrane region" description="Helical" evidence="1">
    <location>
        <begin position="338"/>
        <end position="357"/>
    </location>
</feature>
<dbReference type="Pfam" id="PF02517">
    <property type="entry name" value="Rce1-like"/>
    <property type="match status" value="1"/>
</dbReference>
<feature type="transmembrane region" description="Helical" evidence="1">
    <location>
        <begin position="138"/>
        <end position="159"/>
    </location>
</feature>
<dbReference type="InterPro" id="IPR003675">
    <property type="entry name" value="Rce1/LyrA-like_dom"/>
</dbReference>
<dbReference type="GO" id="GO:0080120">
    <property type="term" value="P:CAAX-box protein maturation"/>
    <property type="evidence" value="ECO:0007669"/>
    <property type="project" value="UniProtKB-ARBA"/>
</dbReference>